<feature type="active site" evidence="20">
    <location>
        <position position="166"/>
    </location>
</feature>
<dbReference type="AlphaFoldDB" id="A0A0K1XCI6"/>
<name>A0A0K1XCI6_9GAMM</name>
<dbReference type="GO" id="GO:0071555">
    <property type="term" value="P:cell wall organization"/>
    <property type="evidence" value="ECO:0007669"/>
    <property type="project" value="UniProtKB-KW"/>
</dbReference>
<dbReference type="InterPro" id="IPR003170">
    <property type="entry name" value="MurB"/>
</dbReference>
<feature type="active site" evidence="20">
    <location>
        <position position="335"/>
    </location>
</feature>
<evidence type="ECO:0000256" key="5">
    <source>
        <dbReference type="ARBA" id="ARBA00010485"/>
    </source>
</evidence>
<keyword evidence="17 20" id="KW-0961">Cell wall biogenesis/degradation</keyword>
<dbReference type="Gene3D" id="3.30.465.10">
    <property type="match status" value="1"/>
</dbReference>
<evidence type="ECO:0000256" key="13">
    <source>
        <dbReference type="ARBA" id="ARBA00022960"/>
    </source>
</evidence>
<dbReference type="Gene3D" id="3.30.43.10">
    <property type="entry name" value="Uridine Diphospho-n-acetylenolpyruvylglucosamine Reductase, domain 2"/>
    <property type="match status" value="1"/>
</dbReference>
<keyword evidence="8 20" id="KW-0963">Cytoplasm</keyword>
<dbReference type="GO" id="GO:0005829">
    <property type="term" value="C:cytosol"/>
    <property type="evidence" value="ECO:0007669"/>
    <property type="project" value="TreeGrafter"/>
</dbReference>
<dbReference type="GO" id="GO:0071949">
    <property type="term" value="F:FAD binding"/>
    <property type="evidence" value="ECO:0007669"/>
    <property type="project" value="InterPro"/>
</dbReference>
<dbReference type="SUPFAM" id="SSF56194">
    <property type="entry name" value="Uridine diphospho-N-Acetylenolpyruvylglucosamine reductase, MurB, C-terminal domain"/>
    <property type="match status" value="1"/>
</dbReference>
<evidence type="ECO:0000256" key="3">
    <source>
        <dbReference type="ARBA" id="ARBA00004496"/>
    </source>
</evidence>
<dbReference type="KEGG" id="pbb:AKN87_04235"/>
<evidence type="ECO:0000256" key="2">
    <source>
        <dbReference type="ARBA" id="ARBA00003921"/>
    </source>
</evidence>
<evidence type="ECO:0000256" key="4">
    <source>
        <dbReference type="ARBA" id="ARBA00004752"/>
    </source>
</evidence>
<dbReference type="InterPro" id="IPR036318">
    <property type="entry name" value="FAD-bd_PCMH-like_sf"/>
</dbReference>
<dbReference type="Proteomes" id="UP000063953">
    <property type="component" value="Chromosome"/>
</dbReference>
<comment type="subcellular location">
    <subcellularLocation>
        <location evidence="3 20">Cytoplasm</location>
    </subcellularLocation>
</comment>
<dbReference type="Pfam" id="PF02873">
    <property type="entry name" value="MurB_C"/>
    <property type="match status" value="1"/>
</dbReference>
<keyword evidence="9 20" id="KW-0132">Cell division</keyword>
<organism evidence="22 23">
    <name type="scientific">Thiopseudomonas alkaliphila</name>
    <dbReference type="NCBI Taxonomy" id="1697053"/>
    <lineage>
        <taxon>Bacteria</taxon>
        <taxon>Pseudomonadati</taxon>
        <taxon>Pseudomonadota</taxon>
        <taxon>Gammaproteobacteria</taxon>
        <taxon>Pseudomonadales</taxon>
        <taxon>Pseudomonadaceae</taxon>
        <taxon>Thiopseudomonas</taxon>
    </lineage>
</organism>
<dbReference type="RefSeq" id="WP_053099798.1">
    <property type="nucleotide sequence ID" value="NZ_CP012358.1"/>
</dbReference>
<dbReference type="EMBL" id="CP012365">
    <property type="protein sequence ID" value="AKX58887.1"/>
    <property type="molecule type" value="Genomic_DNA"/>
</dbReference>
<feature type="domain" description="FAD-binding PCMH-type" evidence="21">
    <location>
        <begin position="19"/>
        <end position="189"/>
    </location>
</feature>
<comment type="similarity">
    <text evidence="5 20">Belongs to the MurB family.</text>
</comment>
<dbReference type="InterPro" id="IPR006094">
    <property type="entry name" value="Oxid_FAD_bind_N"/>
</dbReference>
<dbReference type="InterPro" id="IPR016166">
    <property type="entry name" value="FAD-bd_PCMH"/>
</dbReference>
<dbReference type="PANTHER" id="PTHR21071:SF4">
    <property type="entry name" value="UDP-N-ACETYLENOLPYRUVOYLGLUCOSAMINE REDUCTASE"/>
    <property type="match status" value="1"/>
</dbReference>
<evidence type="ECO:0000256" key="10">
    <source>
        <dbReference type="ARBA" id="ARBA00022630"/>
    </source>
</evidence>
<dbReference type="Gene3D" id="3.90.78.10">
    <property type="entry name" value="UDP-N-acetylenolpyruvoylglucosamine reductase, C-terminal domain"/>
    <property type="match status" value="1"/>
</dbReference>
<dbReference type="HAMAP" id="MF_00037">
    <property type="entry name" value="MurB"/>
    <property type="match status" value="1"/>
</dbReference>
<dbReference type="NCBIfam" id="TIGR00179">
    <property type="entry name" value="murB"/>
    <property type="match status" value="1"/>
</dbReference>
<evidence type="ECO:0000256" key="12">
    <source>
        <dbReference type="ARBA" id="ARBA00022857"/>
    </source>
</evidence>
<evidence type="ECO:0000256" key="14">
    <source>
        <dbReference type="ARBA" id="ARBA00022984"/>
    </source>
</evidence>
<dbReference type="GO" id="GO:0008762">
    <property type="term" value="F:UDP-N-acetylmuramate dehydrogenase activity"/>
    <property type="evidence" value="ECO:0007669"/>
    <property type="project" value="UniProtKB-UniRule"/>
</dbReference>
<dbReference type="STRING" id="1697053.AKN87_04235"/>
<dbReference type="NCBIfam" id="NF010478">
    <property type="entry name" value="PRK13903.1"/>
    <property type="match status" value="1"/>
</dbReference>
<reference evidence="22 23" key="1">
    <citation type="journal article" date="2015" name="Genome Announc.">
        <title>Genome Sequences of Oblitimonas alkaliphila gen. nov. sp. nov. (Proposed), a Novel Bacterium of the Pseudomonadaceae Family.</title>
        <authorList>
            <person name="Lauer A.C."/>
            <person name="Nicholson A.C."/>
            <person name="Humrighouse B.W."/>
            <person name="Emery B."/>
            <person name="Drobish A."/>
            <person name="Juieng P."/>
            <person name="Loparev V."/>
            <person name="McQuiston J.R."/>
        </authorList>
    </citation>
    <scope>NUCLEOTIDE SEQUENCE [LARGE SCALE GENOMIC DNA]</scope>
    <source>
        <strain evidence="22 23">E5571</strain>
    </source>
</reference>
<comment type="cofactor">
    <cofactor evidence="1 20">
        <name>FAD</name>
        <dbReference type="ChEBI" id="CHEBI:57692"/>
    </cofactor>
</comment>
<keyword evidence="23" id="KW-1185">Reference proteome</keyword>
<evidence type="ECO:0000259" key="21">
    <source>
        <dbReference type="PROSITE" id="PS51387"/>
    </source>
</evidence>
<keyword evidence="11 20" id="KW-0274">FAD</keyword>
<proteinExistence type="inferred from homology"/>
<evidence type="ECO:0000313" key="22">
    <source>
        <dbReference type="EMBL" id="AKX58887.1"/>
    </source>
</evidence>
<dbReference type="PANTHER" id="PTHR21071">
    <property type="entry name" value="UDP-N-ACETYLENOLPYRUVOYLGLUCOSAMINE REDUCTASE"/>
    <property type="match status" value="1"/>
</dbReference>
<dbReference type="InterPro" id="IPR036635">
    <property type="entry name" value="MurB_C_sf"/>
</dbReference>
<dbReference type="InterPro" id="IPR016167">
    <property type="entry name" value="FAD-bd_PCMH_sub1"/>
</dbReference>
<dbReference type="GO" id="GO:0009252">
    <property type="term" value="P:peptidoglycan biosynthetic process"/>
    <property type="evidence" value="ECO:0007669"/>
    <property type="project" value="UniProtKB-UniRule"/>
</dbReference>
<evidence type="ECO:0000256" key="18">
    <source>
        <dbReference type="ARBA" id="ARBA00031026"/>
    </source>
</evidence>
<evidence type="ECO:0000256" key="15">
    <source>
        <dbReference type="ARBA" id="ARBA00023002"/>
    </source>
</evidence>
<dbReference type="SUPFAM" id="SSF56176">
    <property type="entry name" value="FAD-binding/transporter-associated domain-like"/>
    <property type="match status" value="1"/>
</dbReference>
<dbReference type="InterPro" id="IPR011601">
    <property type="entry name" value="MurB_C"/>
</dbReference>
<comment type="catalytic activity">
    <reaction evidence="19 20">
        <text>UDP-N-acetyl-alpha-D-muramate + NADP(+) = UDP-N-acetyl-3-O-(1-carboxyvinyl)-alpha-D-glucosamine + NADPH + H(+)</text>
        <dbReference type="Rhea" id="RHEA:12248"/>
        <dbReference type="ChEBI" id="CHEBI:15378"/>
        <dbReference type="ChEBI" id="CHEBI:57783"/>
        <dbReference type="ChEBI" id="CHEBI:58349"/>
        <dbReference type="ChEBI" id="CHEBI:68483"/>
        <dbReference type="ChEBI" id="CHEBI:70757"/>
        <dbReference type="EC" id="1.3.1.98"/>
    </reaction>
</comment>
<evidence type="ECO:0000256" key="7">
    <source>
        <dbReference type="ARBA" id="ARBA00015188"/>
    </source>
</evidence>
<evidence type="ECO:0000256" key="11">
    <source>
        <dbReference type="ARBA" id="ARBA00022827"/>
    </source>
</evidence>
<evidence type="ECO:0000256" key="1">
    <source>
        <dbReference type="ARBA" id="ARBA00001974"/>
    </source>
</evidence>
<comment type="function">
    <text evidence="2 20">Cell wall formation.</text>
</comment>
<evidence type="ECO:0000256" key="19">
    <source>
        <dbReference type="ARBA" id="ARBA00048914"/>
    </source>
</evidence>
<evidence type="ECO:0000256" key="17">
    <source>
        <dbReference type="ARBA" id="ARBA00023316"/>
    </source>
</evidence>
<accession>A0A0K1XCI6</accession>
<evidence type="ECO:0000256" key="16">
    <source>
        <dbReference type="ARBA" id="ARBA00023306"/>
    </source>
</evidence>
<dbReference type="Pfam" id="PF01565">
    <property type="entry name" value="FAD_binding_4"/>
    <property type="match status" value="1"/>
</dbReference>
<protein>
    <recommendedName>
        <fullName evidence="7 20">UDP-N-acetylenolpyruvoylglucosamine reductase</fullName>
        <ecNumber evidence="6 20">1.3.1.98</ecNumber>
    </recommendedName>
    <alternativeName>
        <fullName evidence="18 20">UDP-N-acetylmuramate dehydrogenase</fullName>
    </alternativeName>
</protein>
<comment type="pathway">
    <text evidence="4 20">Cell wall biogenesis; peptidoglycan biosynthesis.</text>
</comment>
<sequence>MSIELKQDVSLQALNTLAITAQADYLIELTQVSDLPAVFAYAEQLQRPLWVLGGGSNLVLAGDLPYLVLKVATRGIEVLEETDTGITLKVQAGENWHELVRWTVKQGYQGLENLSLIPGTVGAAPVQNIGAYGVELKDYLLELTAVNLQTQQVQVFSQAQCQFAYRDSRFKREPDQWLILDVTLKLAKQPQLVLNYGNIQALLAAKGIEQPTPLIVSDLVCEIRRSKLPDPQVLPNTGSFFKNPEVSQAHAEQLRGRYPSLVSFPLANGQVKLAAGWLIEQAGWKGKQVGDAAVHQQQALVLVNKGQATGVEVLELARQIAADIQQQFSVSLEIEPNILPRGGSQQ</sequence>
<dbReference type="NCBIfam" id="NF000755">
    <property type="entry name" value="PRK00046.1"/>
    <property type="match status" value="1"/>
</dbReference>
<dbReference type="PATRIC" id="fig|1697052.3.peg.779"/>
<keyword evidence="15 20" id="KW-0560">Oxidoreductase</keyword>
<dbReference type="InterPro" id="IPR016169">
    <property type="entry name" value="FAD-bd_PCMH_sub2"/>
</dbReference>
<keyword evidence="13 20" id="KW-0133">Cell shape</keyword>
<dbReference type="PROSITE" id="PS51387">
    <property type="entry name" value="FAD_PCMH"/>
    <property type="match status" value="1"/>
</dbReference>
<dbReference type="GeneID" id="93983472"/>
<gene>
    <name evidence="20" type="primary">murB</name>
    <name evidence="22" type="ORF">AKN88_02260</name>
</gene>
<dbReference type="UniPathway" id="UPA00219"/>
<keyword evidence="16 20" id="KW-0131">Cell cycle</keyword>
<feature type="active site" description="Proton donor" evidence="20">
    <location>
        <position position="239"/>
    </location>
</feature>
<keyword evidence="10 20" id="KW-0285">Flavoprotein</keyword>
<evidence type="ECO:0000256" key="6">
    <source>
        <dbReference type="ARBA" id="ARBA00012518"/>
    </source>
</evidence>
<evidence type="ECO:0000256" key="20">
    <source>
        <dbReference type="HAMAP-Rule" id="MF_00037"/>
    </source>
</evidence>
<evidence type="ECO:0000256" key="8">
    <source>
        <dbReference type="ARBA" id="ARBA00022490"/>
    </source>
</evidence>
<dbReference type="GO" id="GO:0008360">
    <property type="term" value="P:regulation of cell shape"/>
    <property type="evidence" value="ECO:0007669"/>
    <property type="project" value="UniProtKB-KW"/>
</dbReference>
<keyword evidence="14 20" id="KW-0573">Peptidoglycan synthesis</keyword>
<dbReference type="GO" id="GO:0051301">
    <property type="term" value="P:cell division"/>
    <property type="evidence" value="ECO:0007669"/>
    <property type="project" value="UniProtKB-KW"/>
</dbReference>
<keyword evidence="12 20" id="KW-0521">NADP</keyword>
<dbReference type="OrthoDB" id="9804753at2"/>
<evidence type="ECO:0000256" key="9">
    <source>
        <dbReference type="ARBA" id="ARBA00022618"/>
    </source>
</evidence>
<evidence type="ECO:0000313" key="23">
    <source>
        <dbReference type="Proteomes" id="UP000063953"/>
    </source>
</evidence>
<dbReference type="EC" id="1.3.1.98" evidence="6 20"/>